<dbReference type="PANTHER" id="PTHR43563:SF1">
    <property type="entry name" value="AMINE OXIDASE [FLAVIN-CONTAINING] B"/>
    <property type="match status" value="1"/>
</dbReference>
<dbReference type="RefSeq" id="WP_338167396.1">
    <property type="nucleotide sequence ID" value="NZ_BTRJ01000002.1"/>
</dbReference>
<evidence type="ECO:0000256" key="1">
    <source>
        <dbReference type="ARBA" id="ARBA00005995"/>
    </source>
</evidence>
<dbReference type="SUPFAM" id="SSF54373">
    <property type="entry name" value="FAD-linked reductases, C-terminal domain"/>
    <property type="match status" value="1"/>
</dbReference>
<protein>
    <submittedName>
        <fullName evidence="3">FAD-dependent oxidoreductase</fullName>
    </submittedName>
</protein>
<dbReference type="InterPro" id="IPR050703">
    <property type="entry name" value="Flavin_MAO"/>
</dbReference>
<name>A0ABQ6Q782_9GAMM</name>
<sequence>MTTVDVIIVGAGLAGLHAARLLEAAGVTGYAVLEGRPRIGGRIHAFEPALPGRVSGNGGFDLGATWLWPGFQHELTLLVQQLGLPIVPQEDDGDMLFERAVHEPTARFAGMAAMPPSFRIVGGMGQLLHAVGSAVQMERIHLGTRVVQIRAEADGVIVSAIRNGVPVTWHARGVLLALPPRLAVATLTFDPPLPADAHHAWQSTGTHMAAHAKYLAVYPSNFWGDRGLSGEARSLIGPLGEIHDASSDGQAALFGFFALPAAERARIPAEELKHRCRSQLARLFGDVARGPLADAVQDWSAEPFTATPACATQTAGHGCIPDLSPGGTPWVGRLFGAGSEWSPSNPGYLAGAIEASTRAVQAFLSLTHSRVQP</sequence>
<reference evidence="4" key="1">
    <citation type="submission" date="2023-07" db="EMBL/GenBank/DDBJ databases">
        <title>Genome sequence of Stenotrophomonas sp. Alg010 isolated from Sargassum waste.</title>
        <authorList>
            <person name="Mohapatra"/>
            <person name="B.R."/>
        </authorList>
    </citation>
    <scope>NUCLEOTIDE SEQUENCE [LARGE SCALE GENOMIC DNA]</scope>
    <source>
        <strain evidence="4">Alg010</strain>
    </source>
</reference>
<dbReference type="Pfam" id="PF01593">
    <property type="entry name" value="Amino_oxidase"/>
    <property type="match status" value="2"/>
</dbReference>
<feature type="domain" description="Amine oxidase" evidence="2">
    <location>
        <begin position="117"/>
        <end position="362"/>
    </location>
</feature>
<keyword evidence="4" id="KW-1185">Reference proteome</keyword>
<comment type="similarity">
    <text evidence="1">Belongs to the flavin monoamine oxidase family.</text>
</comment>
<dbReference type="PRINTS" id="PR00420">
    <property type="entry name" value="RNGMNOXGNASE"/>
</dbReference>
<accession>A0ABQ6Q782</accession>
<feature type="domain" description="Amine oxidase" evidence="2">
    <location>
        <begin position="13"/>
        <end position="97"/>
    </location>
</feature>
<evidence type="ECO:0000313" key="3">
    <source>
        <dbReference type="EMBL" id="GMR26061.1"/>
    </source>
</evidence>
<dbReference type="EMBL" id="BTRJ01000002">
    <property type="protein sequence ID" value="GMR26061.1"/>
    <property type="molecule type" value="Genomic_DNA"/>
</dbReference>
<evidence type="ECO:0000259" key="2">
    <source>
        <dbReference type="Pfam" id="PF01593"/>
    </source>
</evidence>
<proteinExistence type="inferred from homology"/>
<comment type="caution">
    <text evidence="3">The sequence shown here is derived from an EMBL/GenBank/DDBJ whole genome shotgun (WGS) entry which is preliminary data.</text>
</comment>
<gene>
    <name evidence="3" type="ORF">STENOSP10_02800</name>
</gene>
<dbReference type="InterPro" id="IPR002937">
    <property type="entry name" value="Amino_oxidase"/>
</dbReference>
<dbReference type="Gene3D" id="3.50.50.60">
    <property type="entry name" value="FAD/NAD(P)-binding domain"/>
    <property type="match status" value="2"/>
</dbReference>
<evidence type="ECO:0000313" key="4">
    <source>
        <dbReference type="Proteomes" id="UP001306668"/>
    </source>
</evidence>
<dbReference type="InterPro" id="IPR036188">
    <property type="entry name" value="FAD/NAD-bd_sf"/>
</dbReference>
<organism evidence="3 4">
    <name type="scientific">Stenotrophomonas sepilia</name>
    <dbReference type="NCBI Taxonomy" id="2860290"/>
    <lineage>
        <taxon>Bacteria</taxon>
        <taxon>Pseudomonadati</taxon>
        <taxon>Pseudomonadota</taxon>
        <taxon>Gammaproteobacteria</taxon>
        <taxon>Lysobacterales</taxon>
        <taxon>Lysobacteraceae</taxon>
        <taxon>Stenotrophomonas</taxon>
        <taxon>Stenotrophomonas maltophilia group</taxon>
    </lineage>
</organism>
<dbReference type="Proteomes" id="UP001306668">
    <property type="component" value="Unassembled WGS sequence"/>
</dbReference>
<dbReference type="SUPFAM" id="SSF51905">
    <property type="entry name" value="FAD/NAD(P)-binding domain"/>
    <property type="match status" value="1"/>
</dbReference>
<dbReference type="PANTHER" id="PTHR43563">
    <property type="entry name" value="AMINE OXIDASE"/>
    <property type="match status" value="1"/>
</dbReference>